<dbReference type="EMBL" id="MNCJ02000331">
    <property type="protein sequence ID" value="KAF5760144.1"/>
    <property type="molecule type" value="Genomic_DNA"/>
</dbReference>
<reference evidence="2" key="3">
    <citation type="submission" date="2020-06" db="EMBL/GenBank/DDBJ databases">
        <title>Helianthus annuus Genome sequencing and assembly Release 2.</title>
        <authorList>
            <person name="Gouzy J."/>
            <person name="Langlade N."/>
            <person name="Munos S."/>
        </authorList>
    </citation>
    <scope>NUCLEOTIDE SEQUENCE</scope>
    <source>
        <tissue evidence="2">Leaves</tissue>
    </source>
</reference>
<evidence type="ECO:0000313" key="4">
    <source>
        <dbReference type="Proteomes" id="UP000215914"/>
    </source>
</evidence>
<keyword evidence="4" id="KW-1185">Reference proteome</keyword>
<dbReference type="EMBL" id="CM007905">
    <property type="protein sequence ID" value="OTF91706.1"/>
    <property type="molecule type" value="Genomic_DNA"/>
</dbReference>
<evidence type="ECO:0000313" key="3">
    <source>
        <dbReference type="EMBL" id="OTF91706.1"/>
    </source>
</evidence>
<name>A0A251S0P1_HELAN</name>
<keyword evidence="1" id="KW-0812">Transmembrane</keyword>
<feature type="transmembrane region" description="Helical" evidence="1">
    <location>
        <begin position="97"/>
        <end position="115"/>
    </location>
</feature>
<protein>
    <submittedName>
        <fullName evidence="3">Uncharacterized protein</fullName>
    </submittedName>
</protein>
<dbReference type="Proteomes" id="UP000215914">
    <property type="component" value="Chromosome 16"/>
</dbReference>
<feature type="transmembrane region" description="Helical" evidence="1">
    <location>
        <begin position="51"/>
        <end position="69"/>
    </location>
</feature>
<dbReference type="InParanoid" id="A0A251S0P1"/>
<dbReference type="Gramene" id="mRNA:HanXRQr2_Chr16g0749851">
    <property type="protein sequence ID" value="mRNA:HanXRQr2_Chr16g0749851"/>
    <property type="gene ID" value="HanXRQr2_Chr16g0749851"/>
</dbReference>
<evidence type="ECO:0000256" key="1">
    <source>
        <dbReference type="SAM" id="Phobius"/>
    </source>
</evidence>
<sequence length="116" mass="13286">MTLETSFKRLFELHKLHLTHVIFHCQASSITNRKKNLVEVYLPGGKKMKPFGYISCFIALFALALLSYVETLSTHNQQDVEEQKNWQFGQGSAVTGALPPTLATSWMVSVIIWYFY</sequence>
<dbReference type="AlphaFoldDB" id="A0A251S0P1"/>
<organism evidence="3 4">
    <name type="scientific">Helianthus annuus</name>
    <name type="common">Common sunflower</name>
    <dbReference type="NCBI Taxonomy" id="4232"/>
    <lineage>
        <taxon>Eukaryota</taxon>
        <taxon>Viridiplantae</taxon>
        <taxon>Streptophyta</taxon>
        <taxon>Embryophyta</taxon>
        <taxon>Tracheophyta</taxon>
        <taxon>Spermatophyta</taxon>
        <taxon>Magnoliopsida</taxon>
        <taxon>eudicotyledons</taxon>
        <taxon>Gunneridae</taxon>
        <taxon>Pentapetalae</taxon>
        <taxon>asterids</taxon>
        <taxon>campanulids</taxon>
        <taxon>Asterales</taxon>
        <taxon>Asteraceae</taxon>
        <taxon>Asteroideae</taxon>
        <taxon>Heliantheae alliance</taxon>
        <taxon>Heliantheae</taxon>
        <taxon>Helianthus</taxon>
    </lineage>
</organism>
<proteinExistence type="predicted"/>
<keyword evidence="1" id="KW-0472">Membrane</keyword>
<accession>A0A251S0P1</accession>
<evidence type="ECO:0000313" key="2">
    <source>
        <dbReference type="EMBL" id="KAF5760144.1"/>
    </source>
</evidence>
<keyword evidence="1" id="KW-1133">Transmembrane helix</keyword>
<reference evidence="3" key="2">
    <citation type="submission" date="2017-02" db="EMBL/GenBank/DDBJ databases">
        <title>Sunflower complete genome.</title>
        <authorList>
            <person name="Langlade N."/>
            <person name="Munos S."/>
        </authorList>
    </citation>
    <scope>NUCLEOTIDE SEQUENCE [LARGE SCALE GENOMIC DNA]</scope>
    <source>
        <tissue evidence="3">Leaves</tissue>
    </source>
</reference>
<reference evidence="2 4" key="1">
    <citation type="journal article" date="2017" name="Nature">
        <title>The sunflower genome provides insights into oil metabolism, flowering and Asterid evolution.</title>
        <authorList>
            <person name="Badouin H."/>
            <person name="Gouzy J."/>
            <person name="Grassa C.J."/>
            <person name="Murat F."/>
            <person name="Staton S.E."/>
            <person name="Cottret L."/>
            <person name="Lelandais-Briere C."/>
            <person name="Owens G.L."/>
            <person name="Carrere S."/>
            <person name="Mayjonade B."/>
            <person name="Legrand L."/>
            <person name="Gill N."/>
            <person name="Kane N.C."/>
            <person name="Bowers J.E."/>
            <person name="Hubner S."/>
            <person name="Bellec A."/>
            <person name="Berard A."/>
            <person name="Berges H."/>
            <person name="Blanchet N."/>
            <person name="Boniface M.C."/>
            <person name="Brunel D."/>
            <person name="Catrice O."/>
            <person name="Chaidir N."/>
            <person name="Claudel C."/>
            <person name="Donnadieu C."/>
            <person name="Faraut T."/>
            <person name="Fievet G."/>
            <person name="Helmstetter N."/>
            <person name="King M."/>
            <person name="Knapp S.J."/>
            <person name="Lai Z."/>
            <person name="Le Paslier M.C."/>
            <person name="Lippi Y."/>
            <person name="Lorenzon L."/>
            <person name="Mandel J.R."/>
            <person name="Marage G."/>
            <person name="Marchand G."/>
            <person name="Marquand E."/>
            <person name="Bret-Mestries E."/>
            <person name="Morien E."/>
            <person name="Nambeesan S."/>
            <person name="Nguyen T."/>
            <person name="Pegot-Espagnet P."/>
            <person name="Pouilly N."/>
            <person name="Raftis F."/>
            <person name="Sallet E."/>
            <person name="Schiex T."/>
            <person name="Thomas J."/>
            <person name="Vandecasteele C."/>
            <person name="Vares D."/>
            <person name="Vear F."/>
            <person name="Vautrin S."/>
            <person name="Crespi M."/>
            <person name="Mangin B."/>
            <person name="Burke J.M."/>
            <person name="Salse J."/>
            <person name="Munos S."/>
            <person name="Vincourt P."/>
            <person name="Rieseberg L.H."/>
            <person name="Langlade N.B."/>
        </authorList>
    </citation>
    <scope>NUCLEOTIDE SEQUENCE [LARGE SCALE GENOMIC DNA]</scope>
    <source>
        <strain evidence="4">cv. SF193</strain>
        <tissue evidence="2">Leaves</tissue>
    </source>
</reference>
<gene>
    <name evidence="3" type="ORF">HannXRQ_Chr16g0513831</name>
    <name evidence="2" type="ORF">HanXRQr2_Chr16g0749851</name>
</gene>